<dbReference type="InterPro" id="IPR036259">
    <property type="entry name" value="MFS_trans_sf"/>
</dbReference>
<reference evidence="3" key="1">
    <citation type="submission" date="2019-04" db="EMBL/GenBank/DDBJ databases">
        <title>Nocardioides xinjiangensis sp. nov.</title>
        <authorList>
            <person name="Liu S."/>
        </authorList>
    </citation>
    <scope>NUCLEOTIDE SEQUENCE [LARGE SCALE GENOMIC DNA]</scope>
    <source>
        <strain evidence="3">18</strain>
    </source>
</reference>
<comment type="caution">
    <text evidence="2">The sequence shown here is derived from an EMBL/GenBank/DDBJ whole genome shotgun (WGS) entry which is preliminary data.</text>
</comment>
<dbReference type="AlphaFoldDB" id="A0A4S8QC25"/>
<proteinExistence type="predicted"/>
<evidence type="ECO:0000313" key="3">
    <source>
        <dbReference type="Proteomes" id="UP000308760"/>
    </source>
</evidence>
<reference evidence="2 3" key="2">
    <citation type="submission" date="2019-05" db="EMBL/GenBank/DDBJ databases">
        <title>Glycomyces buryatensis sp. nov.</title>
        <authorList>
            <person name="Nikitina E."/>
        </authorList>
    </citation>
    <scope>NUCLEOTIDE SEQUENCE [LARGE SCALE GENOMIC DNA]</scope>
    <source>
        <strain evidence="2 3">18</strain>
    </source>
</reference>
<feature type="transmembrane region" description="Helical" evidence="1">
    <location>
        <begin position="55"/>
        <end position="74"/>
    </location>
</feature>
<feature type="transmembrane region" description="Helical" evidence="1">
    <location>
        <begin position="86"/>
        <end position="105"/>
    </location>
</feature>
<keyword evidence="3" id="KW-1185">Reference proteome</keyword>
<protein>
    <recommendedName>
        <fullName evidence="4">MFS transporter</fullName>
    </recommendedName>
</protein>
<keyword evidence="1" id="KW-0472">Membrane</keyword>
<dbReference type="Proteomes" id="UP000308760">
    <property type="component" value="Unassembled WGS sequence"/>
</dbReference>
<gene>
    <name evidence="2" type="ORF">FAB82_08950</name>
</gene>
<accession>A0A4S8QC25</accession>
<evidence type="ECO:0000313" key="2">
    <source>
        <dbReference type="EMBL" id="THV41840.1"/>
    </source>
</evidence>
<name>A0A4S8QC25_9ACTN</name>
<feature type="transmembrane region" description="Helical" evidence="1">
    <location>
        <begin position="111"/>
        <end position="134"/>
    </location>
</feature>
<evidence type="ECO:0008006" key="4">
    <source>
        <dbReference type="Google" id="ProtNLM"/>
    </source>
</evidence>
<keyword evidence="1" id="KW-1133">Transmembrane helix</keyword>
<dbReference type="RefSeq" id="WP_136534203.1">
    <property type="nucleotide sequence ID" value="NZ_STGY01000037.1"/>
</dbReference>
<evidence type="ECO:0000256" key="1">
    <source>
        <dbReference type="SAM" id="Phobius"/>
    </source>
</evidence>
<dbReference type="SUPFAM" id="SSF103473">
    <property type="entry name" value="MFS general substrate transporter"/>
    <property type="match status" value="1"/>
</dbReference>
<organism evidence="2 3">
    <name type="scientific">Glycomyces buryatensis</name>
    <dbReference type="NCBI Taxonomy" id="2570927"/>
    <lineage>
        <taxon>Bacteria</taxon>
        <taxon>Bacillati</taxon>
        <taxon>Actinomycetota</taxon>
        <taxon>Actinomycetes</taxon>
        <taxon>Glycomycetales</taxon>
        <taxon>Glycomycetaceae</taxon>
        <taxon>Glycomyces</taxon>
    </lineage>
</organism>
<keyword evidence="1" id="KW-0812">Transmembrane</keyword>
<feature type="transmembrane region" description="Helical" evidence="1">
    <location>
        <begin position="21"/>
        <end position="43"/>
    </location>
</feature>
<dbReference type="EMBL" id="STGY01000037">
    <property type="protein sequence ID" value="THV41840.1"/>
    <property type="molecule type" value="Genomic_DNA"/>
</dbReference>
<feature type="transmembrane region" description="Helical" evidence="1">
    <location>
        <begin position="171"/>
        <end position="190"/>
    </location>
</feature>
<feature type="transmembrane region" description="Helical" evidence="1">
    <location>
        <begin position="146"/>
        <end position="165"/>
    </location>
</feature>
<sequence length="196" mass="19497">MTTTTDSHRTQRPTAALRWAPVLSATYAQATAFAATAATAFLVTDIAANFGIPSAARLWPLGAFALGLVVAANASRRVGALARTRYTGSASLAALTLSAVALALAPNFGFALGAALALGAASGLVIAIAGRVVIAAEVGDGTGSTVLSALAVLAGLTAGTLSLFALPAFGWRGVLGLLVVASALAAWKFAEHTPHE</sequence>